<dbReference type="AlphaFoldDB" id="I4C8S8"/>
<protein>
    <submittedName>
        <fullName evidence="1">Uncharacterized protein</fullName>
    </submittedName>
</protein>
<gene>
    <name evidence="1" type="ordered locus">Desti_3311</name>
</gene>
<dbReference type="HOGENOM" id="CLU_2665185_0_0_7"/>
<evidence type="ECO:0000313" key="1">
    <source>
        <dbReference type="EMBL" id="AFM25969.1"/>
    </source>
</evidence>
<organism evidence="1 2">
    <name type="scientific">Desulfomonile tiedjei (strain ATCC 49306 / DSM 6799 / DCB-1)</name>
    <dbReference type="NCBI Taxonomy" id="706587"/>
    <lineage>
        <taxon>Bacteria</taxon>
        <taxon>Pseudomonadati</taxon>
        <taxon>Thermodesulfobacteriota</taxon>
        <taxon>Desulfomonilia</taxon>
        <taxon>Desulfomonilales</taxon>
        <taxon>Desulfomonilaceae</taxon>
        <taxon>Desulfomonile</taxon>
    </lineage>
</organism>
<name>I4C8S8_DESTA</name>
<keyword evidence="2" id="KW-1185">Reference proteome</keyword>
<dbReference type="STRING" id="706587.Desti_3311"/>
<sequence>MAEVNHRKLMSNSFNKLHEQLSLVRSHIESLDDPTARKLMESMEFGLLAPMRKLRIHLDIPYDWHEKKLEMMETA</sequence>
<dbReference type="KEGG" id="dti:Desti_3311"/>
<evidence type="ECO:0000313" key="2">
    <source>
        <dbReference type="Proteomes" id="UP000006055"/>
    </source>
</evidence>
<dbReference type="RefSeq" id="WP_014811103.1">
    <property type="nucleotide sequence ID" value="NC_018025.1"/>
</dbReference>
<accession>I4C8S8</accession>
<reference evidence="2" key="1">
    <citation type="submission" date="2012-06" db="EMBL/GenBank/DDBJ databases">
        <title>Complete sequence of chromosome of Desulfomonile tiedjei DSM 6799.</title>
        <authorList>
            <person name="Lucas S."/>
            <person name="Copeland A."/>
            <person name="Lapidus A."/>
            <person name="Glavina del Rio T."/>
            <person name="Dalin E."/>
            <person name="Tice H."/>
            <person name="Bruce D."/>
            <person name="Goodwin L."/>
            <person name="Pitluck S."/>
            <person name="Peters L."/>
            <person name="Ovchinnikova G."/>
            <person name="Zeytun A."/>
            <person name="Lu M."/>
            <person name="Kyrpides N."/>
            <person name="Mavromatis K."/>
            <person name="Ivanova N."/>
            <person name="Brettin T."/>
            <person name="Detter J.C."/>
            <person name="Han C."/>
            <person name="Larimer F."/>
            <person name="Land M."/>
            <person name="Hauser L."/>
            <person name="Markowitz V."/>
            <person name="Cheng J.-F."/>
            <person name="Hugenholtz P."/>
            <person name="Woyke T."/>
            <person name="Wu D."/>
            <person name="Spring S."/>
            <person name="Schroeder M."/>
            <person name="Brambilla E."/>
            <person name="Klenk H.-P."/>
            <person name="Eisen J.A."/>
        </authorList>
    </citation>
    <scope>NUCLEOTIDE SEQUENCE [LARGE SCALE GENOMIC DNA]</scope>
    <source>
        <strain evidence="2">ATCC 49306 / DSM 6799 / DCB-1</strain>
    </source>
</reference>
<proteinExistence type="predicted"/>
<dbReference type="EMBL" id="CP003360">
    <property type="protein sequence ID" value="AFM25969.1"/>
    <property type="molecule type" value="Genomic_DNA"/>
</dbReference>
<dbReference type="Proteomes" id="UP000006055">
    <property type="component" value="Chromosome"/>
</dbReference>